<dbReference type="PANTHER" id="PTHR24637">
    <property type="entry name" value="COLLAGEN"/>
    <property type="match status" value="1"/>
</dbReference>
<organism evidence="4 5">
    <name type="scientific">Porites evermanni</name>
    <dbReference type="NCBI Taxonomy" id="104178"/>
    <lineage>
        <taxon>Eukaryota</taxon>
        <taxon>Metazoa</taxon>
        <taxon>Cnidaria</taxon>
        <taxon>Anthozoa</taxon>
        <taxon>Hexacorallia</taxon>
        <taxon>Scleractinia</taxon>
        <taxon>Fungiina</taxon>
        <taxon>Poritidae</taxon>
        <taxon>Porites</taxon>
    </lineage>
</organism>
<gene>
    <name evidence="4" type="ORF">PEVE_00010267</name>
</gene>
<feature type="domain" description="Ig-like" evidence="3">
    <location>
        <begin position="221"/>
        <end position="266"/>
    </location>
</feature>
<accession>A0ABN8M100</accession>
<evidence type="ECO:0000313" key="4">
    <source>
        <dbReference type="EMBL" id="CAH3021170.1"/>
    </source>
</evidence>
<feature type="compositionally biased region" description="Basic residues" evidence="1">
    <location>
        <begin position="148"/>
        <end position="162"/>
    </location>
</feature>
<proteinExistence type="predicted"/>
<evidence type="ECO:0000313" key="5">
    <source>
        <dbReference type="Proteomes" id="UP001159427"/>
    </source>
</evidence>
<dbReference type="InterPro" id="IPR013098">
    <property type="entry name" value="Ig_I-set"/>
</dbReference>
<evidence type="ECO:0000256" key="1">
    <source>
        <dbReference type="SAM" id="MobiDB-lite"/>
    </source>
</evidence>
<keyword evidence="2" id="KW-0472">Membrane</keyword>
<dbReference type="InterPro" id="IPR008160">
    <property type="entry name" value="Collagen"/>
</dbReference>
<keyword evidence="5" id="KW-1185">Reference proteome</keyword>
<dbReference type="SUPFAM" id="SSF48726">
    <property type="entry name" value="Immunoglobulin"/>
    <property type="match status" value="1"/>
</dbReference>
<evidence type="ECO:0000256" key="2">
    <source>
        <dbReference type="SAM" id="Phobius"/>
    </source>
</evidence>
<dbReference type="PROSITE" id="PS50835">
    <property type="entry name" value="IG_LIKE"/>
    <property type="match status" value="1"/>
</dbReference>
<evidence type="ECO:0000259" key="3">
    <source>
        <dbReference type="PROSITE" id="PS50835"/>
    </source>
</evidence>
<dbReference type="Gene3D" id="2.60.40.10">
    <property type="entry name" value="Immunoglobulins"/>
    <property type="match status" value="1"/>
</dbReference>
<dbReference type="EMBL" id="CALNXI010000172">
    <property type="protein sequence ID" value="CAH3021170.1"/>
    <property type="molecule type" value="Genomic_DNA"/>
</dbReference>
<dbReference type="Pfam" id="PF01391">
    <property type="entry name" value="Collagen"/>
    <property type="match status" value="1"/>
</dbReference>
<dbReference type="Proteomes" id="UP001159427">
    <property type="component" value="Unassembled WGS sequence"/>
</dbReference>
<name>A0ABN8M100_9CNID</name>
<reference evidence="4 5" key="1">
    <citation type="submission" date="2022-05" db="EMBL/GenBank/DDBJ databases">
        <authorList>
            <consortium name="Genoscope - CEA"/>
            <person name="William W."/>
        </authorList>
    </citation>
    <scope>NUCLEOTIDE SEQUENCE [LARGE SCALE GENOMIC DNA]</scope>
</reference>
<feature type="region of interest" description="Disordered" evidence="1">
    <location>
        <begin position="139"/>
        <end position="220"/>
    </location>
</feature>
<dbReference type="InterPro" id="IPR007110">
    <property type="entry name" value="Ig-like_dom"/>
</dbReference>
<feature type="transmembrane region" description="Helical" evidence="2">
    <location>
        <begin position="20"/>
        <end position="39"/>
    </location>
</feature>
<dbReference type="InterPro" id="IPR036179">
    <property type="entry name" value="Ig-like_dom_sf"/>
</dbReference>
<sequence length="266" mass="29310">MKKVEKRSKETERRKALDVLCSWSALLLSVVCCIALIHLELRIQEHDRLISHSVTSCDQMETEILRKLQPHNYENWQATKEIHLGGHLQETRGIKWHQKDAFSRKKRASPQNSQQNLKRIIKEELRLLQNQICAKHETICRSGPKGNTGRRGKPGNRGRPGHPGRPGPEGPPGNHGLIGSQGPMGLEGDLGVPGHPGPAGPRGLPGQKGVKGEPGKSISAPSLLQRPVETTLNESQTALLKCVADGNPFPQVTWYKLNSSLPLNVI</sequence>
<dbReference type="Pfam" id="PF07679">
    <property type="entry name" value="I-set"/>
    <property type="match status" value="1"/>
</dbReference>
<dbReference type="PANTHER" id="PTHR24637:SF421">
    <property type="entry name" value="CUTICLE COLLAGEN DPY-2"/>
    <property type="match status" value="1"/>
</dbReference>
<keyword evidence="2" id="KW-1133">Transmembrane helix</keyword>
<protein>
    <recommendedName>
        <fullName evidence="3">Ig-like domain-containing protein</fullName>
    </recommendedName>
</protein>
<comment type="caution">
    <text evidence="4">The sequence shown here is derived from an EMBL/GenBank/DDBJ whole genome shotgun (WGS) entry which is preliminary data.</text>
</comment>
<keyword evidence="2" id="KW-0812">Transmembrane</keyword>
<dbReference type="InterPro" id="IPR013783">
    <property type="entry name" value="Ig-like_fold"/>
</dbReference>